<protein>
    <recommendedName>
        <fullName evidence="4">Solute-binding protein family 3/N-terminal domain-containing protein</fullName>
    </recommendedName>
</protein>
<sequence length="272" mass="30235">MRRGKILHSRALGFLCCLALFGGFTPLASDRAEADQAKRQISMAVFSFPPSVDIVQGKIKGFLPDHMSAVATEAGYGISFTPLPIRRYVHVVADGKHDLLWGAKSYPEFQGKVNVSPQPIEVLPLNVYGLHNVPEIRRQEDFAGKSLVLITGYDYGGLAGYLRSEESNAQVYDIPDHGAAIKFLLAGRADYLLNYGPAFQINSKGIEGVSAIQHATYRNTPMFLITSKIKDPGGQLLADLWEAHKRVISRPDYRDNVQNFSHIFRLVRFPLF</sequence>
<accession>A0A916X3Q7</accession>
<dbReference type="RefSeq" id="WP_172972158.1">
    <property type="nucleotide sequence ID" value="NZ_BMFA01000013.1"/>
</dbReference>
<evidence type="ECO:0008006" key="4">
    <source>
        <dbReference type="Google" id="ProtNLM"/>
    </source>
</evidence>
<feature type="chain" id="PRO_5036896345" description="Solute-binding protein family 3/N-terminal domain-containing protein" evidence="1">
    <location>
        <begin position="29"/>
        <end position="272"/>
    </location>
</feature>
<keyword evidence="3" id="KW-1185">Reference proteome</keyword>
<reference evidence="2" key="2">
    <citation type="submission" date="2020-09" db="EMBL/GenBank/DDBJ databases">
        <authorList>
            <person name="Sun Q."/>
            <person name="Zhou Y."/>
        </authorList>
    </citation>
    <scope>NUCLEOTIDE SEQUENCE</scope>
    <source>
        <strain evidence="2">CGMCC 1.12426</strain>
    </source>
</reference>
<keyword evidence="1" id="KW-0732">Signal</keyword>
<dbReference type="AlphaFoldDB" id="A0A916X3Q7"/>
<dbReference type="SUPFAM" id="SSF53850">
    <property type="entry name" value="Periplasmic binding protein-like II"/>
    <property type="match status" value="1"/>
</dbReference>
<organism evidence="2 3">
    <name type="scientific">Roseibium aquae</name>
    <dbReference type="NCBI Taxonomy" id="1323746"/>
    <lineage>
        <taxon>Bacteria</taxon>
        <taxon>Pseudomonadati</taxon>
        <taxon>Pseudomonadota</taxon>
        <taxon>Alphaproteobacteria</taxon>
        <taxon>Hyphomicrobiales</taxon>
        <taxon>Stappiaceae</taxon>
        <taxon>Roseibium</taxon>
    </lineage>
</organism>
<evidence type="ECO:0000256" key="1">
    <source>
        <dbReference type="SAM" id="SignalP"/>
    </source>
</evidence>
<feature type="signal peptide" evidence="1">
    <location>
        <begin position="1"/>
        <end position="28"/>
    </location>
</feature>
<dbReference type="Gene3D" id="3.40.190.10">
    <property type="entry name" value="Periplasmic binding protein-like II"/>
    <property type="match status" value="2"/>
</dbReference>
<comment type="caution">
    <text evidence="2">The sequence shown here is derived from an EMBL/GenBank/DDBJ whole genome shotgun (WGS) entry which is preliminary data.</text>
</comment>
<proteinExistence type="predicted"/>
<dbReference type="PANTHER" id="PTHR35936:SF6">
    <property type="entry name" value="AMINO ACID ABC TRANSPORTER SUBSTRATE-BINDING PAAT FAMILY PROTEIN"/>
    <property type="match status" value="1"/>
</dbReference>
<dbReference type="PANTHER" id="PTHR35936">
    <property type="entry name" value="MEMBRANE-BOUND LYTIC MUREIN TRANSGLYCOSYLASE F"/>
    <property type="match status" value="1"/>
</dbReference>
<evidence type="ECO:0000313" key="3">
    <source>
        <dbReference type="Proteomes" id="UP000605148"/>
    </source>
</evidence>
<dbReference type="EMBL" id="BMFA01000013">
    <property type="protein sequence ID" value="GGB60733.1"/>
    <property type="molecule type" value="Genomic_DNA"/>
</dbReference>
<dbReference type="Proteomes" id="UP000605148">
    <property type="component" value="Unassembled WGS sequence"/>
</dbReference>
<name>A0A916X3Q7_9HYPH</name>
<evidence type="ECO:0000313" key="2">
    <source>
        <dbReference type="EMBL" id="GGB60733.1"/>
    </source>
</evidence>
<reference evidence="2" key="1">
    <citation type="journal article" date="2014" name="Int. J. Syst. Evol. Microbiol.">
        <title>Complete genome sequence of Corynebacterium casei LMG S-19264T (=DSM 44701T), isolated from a smear-ripened cheese.</title>
        <authorList>
            <consortium name="US DOE Joint Genome Institute (JGI-PGF)"/>
            <person name="Walter F."/>
            <person name="Albersmeier A."/>
            <person name="Kalinowski J."/>
            <person name="Ruckert C."/>
        </authorList>
    </citation>
    <scope>NUCLEOTIDE SEQUENCE</scope>
    <source>
        <strain evidence="2">CGMCC 1.12426</strain>
    </source>
</reference>
<gene>
    <name evidence="2" type="ORF">GCM10011316_35950</name>
</gene>